<dbReference type="REBASE" id="38160">
    <property type="entry name" value="AcaSM1ORF1191P"/>
</dbReference>
<keyword evidence="3" id="KW-1185">Reference proteome</keyword>
<dbReference type="GO" id="GO:0016787">
    <property type="term" value="F:hydrolase activity"/>
    <property type="evidence" value="ECO:0007669"/>
    <property type="project" value="InterPro"/>
</dbReference>
<dbReference type="HOGENOM" id="CLU_015668_0_0_6"/>
<gene>
    <name evidence="2" type="ordered locus">Atc_1190</name>
</gene>
<dbReference type="GO" id="GO:0005524">
    <property type="term" value="F:ATP binding"/>
    <property type="evidence" value="ECO:0007669"/>
    <property type="project" value="InterPro"/>
</dbReference>
<accession>F9ZMS9</accession>
<protein>
    <recommendedName>
        <fullName evidence="1">Helicase/UvrB N-terminal domain-containing protein</fullName>
    </recommendedName>
</protein>
<dbReference type="GeneID" id="92931185"/>
<dbReference type="STRING" id="990288.Atc_1190"/>
<proteinExistence type="predicted"/>
<feature type="domain" description="Helicase/UvrB N-terminal" evidence="1">
    <location>
        <begin position="85"/>
        <end position="281"/>
    </location>
</feature>
<dbReference type="Gene3D" id="3.40.50.300">
    <property type="entry name" value="P-loop containing nucleotide triphosphate hydrolases"/>
    <property type="match status" value="2"/>
</dbReference>
<reference evidence="2 3" key="1">
    <citation type="journal article" date="2011" name="J. Genet. Genomics">
        <title>Unraveling the Acidithiobacillus caldus complete genome and its central metabolisms for carbon assimilation.</title>
        <authorList>
            <person name="You X.Y."/>
            <person name="Guo X."/>
            <person name="Zheng H.J."/>
            <person name="Zhang M.J."/>
            <person name="Liu L.J."/>
            <person name="Zhu Y.Q."/>
            <person name="Zhu B."/>
            <person name="Wang S.Y."/>
            <person name="Zhao G.P."/>
            <person name="Poetsch A."/>
            <person name="Jiang C.Y."/>
            <person name="Liu S.J."/>
        </authorList>
    </citation>
    <scope>NUCLEOTIDE SEQUENCE [LARGE SCALE GENOMIC DNA]</scope>
    <source>
        <strain evidence="2 3">SM-1</strain>
    </source>
</reference>
<evidence type="ECO:0000259" key="1">
    <source>
        <dbReference type="Pfam" id="PF04851"/>
    </source>
</evidence>
<dbReference type="OrthoDB" id="9804145at2"/>
<name>F9ZMS9_ACICS</name>
<sequence>MFRRLDYQERALSTLDTYLDALKENKIRADQVAVLAKQNPGLGLPIPDFTKDAWEAMKVAGKLPTSRAAIPFSPRKDGCNRPVPNVVLKVPTGGGKTWLAVSAVSRVLGRYLDRNVGFVLWIVPNEAIYTQTLKHLKDRQHPYRQALDNAAAGRVRILEKTDRLDARDVESNLCVMLLMLQSANRETQDSLRMFQDRGDVHGFFPPEGEQQAHKAAIELTPNLSAYTGLFPMVQDSLGNALRIIRPVVVMDEGHRAVSDLAFNTLYGFNPCFVLELTATPRDVQPRGGRNPREGRYANVLVEVTGRELDREGMIKMPLNLDPRRGNDWKATLNAAVTKLTALADEAQKLRADTGRYIRPIMLIQVERTGSDQRESGHIHAEDVKDWLLTMGFDPAEIAIKTAQQNDLSEPENQDLLSPTNRVRAIITKQALQEGWDCPFAYVLCSLSASANLRAMTQLVGRILRQPGALKTGIDALDECHVITHHADTASVVAAIKEGLEEDGLGDLVLHLTQDDRSESGNRTRTINRRPEFATTEIYLPKVMVLENGEARDLDYETDVLSAIDWRDFDPKDIAERIPENAQTAESQLQRIMLSDNGEECFVGKTVAASTETLVFDTAYAVRMISDIVLNPFVGREIVGALLDALRKRGFDETRLGQLASLIVEELRNGLNQERHKRAETLFKTEVAAGRIQFRLRLDGHNWRMPFRIETTEPEDARQLLNRSGGALEKSLFAPVYENELNSDERDVAIYLDGEKTLRWWHRNVARKQYGIQGWKKAKIYPDFIFAVQNDGKTRKITVLETKGDQLDNLDTAYKREALYFLSRHFRWDETTTVGELELVNGGETVECRLILMSEWHAKLPECFS</sequence>
<dbReference type="InterPro" id="IPR006935">
    <property type="entry name" value="Helicase/UvrB_N"/>
</dbReference>
<dbReference type="Proteomes" id="UP000006135">
    <property type="component" value="Chromosome"/>
</dbReference>
<dbReference type="SUPFAM" id="SSF52540">
    <property type="entry name" value="P-loop containing nucleoside triphosphate hydrolases"/>
    <property type="match status" value="1"/>
</dbReference>
<dbReference type="PANTHER" id="PTHR47396">
    <property type="entry name" value="TYPE I RESTRICTION ENZYME ECOKI R PROTEIN"/>
    <property type="match status" value="1"/>
</dbReference>
<dbReference type="AlphaFoldDB" id="F9ZMS9"/>
<dbReference type="GO" id="GO:0003677">
    <property type="term" value="F:DNA binding"/>
    <property type="evidence" value="ECO:0007669"/>
    <property type="project" value="InterPro"/>
</dbReference>
<dbReference type="InterPro" id="IPR050742">
    <property type="entry name" value="Helicase_Restrict-Modif_Enz"/>
</dbReference>
<dbReference type="EMBL" id="CP002573">
    <property type="protein sequence ID" value="AEK57839.1"/>
    <property type="molecule type" value="Genomic_DNA"/>
</dbReference>
<evidence type="ECO:0000313" key="2">
    <source>
        <dbReference type="EMBL" id="AEK57839.1"/>
    </source>
</evidence>
<organism evidence="2 3">
    <name type="scientific">Acidithiobacillus caldus (strain SM-1)</name>
    <dbReference type="NCBI Taxonomy" id="990288"/>
    <lineage>
        <taxon>Bacteria</taxon>
        <taxon>Pseudomonadati</taxon>
        <taxon>Pseudomonadota</taxon>
        <taxon>Acidithiobacillia</taxon>
        <taxon>Acidithiobacillales</taxon>
        <taxon>Acidithiobacillaceae</taxon>
        <taxon>Acidithiobacillus</taxon>
    </lineage>
</organism>
<dbReference type="KEGG" id="acu:Atc_1190"/>
<dbReference type="PANTHER" id="PTHR47396:SF1">
    <property type="entry name" value="ATP-DEPENDENT HELICASE IRC3-RELATED"/>
    <property type="match status" value="1"/>
</dbReference>
<dbReference type="GO" id="GO:0005829">
    <property type="term" value="C:cytosol"/>
    <property type="evidence" value="ECO:0007669"/>
    <property type="project" value="TreeGrafter"/>
</dbReference>
<dbReference type="Pfam" id="PF04851">
    <property type="entry name" value="ResIII"/>
    <property type="match status" value="1"/>
</dbReference>
<dbReference type="RefSeq" id="WP_014002709.1">
    <property type="nucleotide sequence ID" value="NC_015850.1"/>
</dbReference>
<evidence type="ECO:0000313" key="3">
    <source>
        <dbReference type="Proteomes" id="UP000006135"/>
    </source>
</evidence>
<dbReference type="InterPro" id="IPR027417">
    <property type="entry name" value="P-loop_NTPase"/>
</dbReference>